<evidence type="ECO:0000313" key="6">
    <source>
        <dbReference type="Proteomes" id="UP000256899"/>
    </source>
</evidence>
<dbReference type="PANTHER" id="PTHR35936">
    <property type="entry name" value="MEMBRANE-BOUND LYTIC MUREIN TRANSGLYCOSYLASE F"/>
    <property type="match status" value="1"/>
</dbReference>
<evidence type="ECO:0000313" key="5">
    <source>
        <dbReference type="EMBL" id="REL31331.1"/>
    </source>
</evidence>
<accession>A0A3E0U2X0</accession>
<comment type="caution">
    <text evidence="5">The sequence shown here is derived from an EMBL/GenBank/DDBJ whole genome shotgun (WGS) entry which is preliminary data.</text>
</comment>
<dbReference type="Gene3D" id="3.40.190.10">
    <property type="entry name" value="Periplasmic binding protein-like II"/>
    <property type="match status" value="2"/>
</dbReference>
<organism evidence="5 6">
    <name type="scientific">Thalassotalea euphylliae</name>
    <dbReference type="NCBI Taxonomy" id="1655234"/>
    <lineage>
        <taxon>Bacteria</taxon>
        <taxon>Pseudomonadati</taxon>
        <taxon>Pseudomonadota</taxon>
        <taxon>Gammaproteobacteria</taxon>
        <taxon>Alteromonadales</taxon>
        <taxon>Colwelliaceae</taxon>
        <taxon>Thalassotalea</taxon>
    </lineage>
</organism>
<dbReference type="Pfam" id="PF00497">
    <property type="entry name" value="SBP_bac_3"/>
    <property type="match status" value="1"/>
</dbReference>
<feature type="signal peptide" evidence="3">
    <location>
        <begin position="1"/>
        <end position="20"/>
    </location>
</feature>
<protein>
    <recommendedName>
        <fullName evidence="4">Solute-binding protein family 3/N-terminal domain-containing protein</fullName>
    </recommendedName>
</protein>
<dbReference type="Proteomes" id="UP000256899">
    <property type="component" value="Unassembled WGS sequence"/>
</dbReference>
<sequence>MKKVCFALLLWLFVNPAVLSAQHVKIATYDTLPPFAFTNKDGELTGIYIEIVKAALARMPDYTASFNVLPWARAKQEAAAGATFAILPPYFHAHDWLTETEPKRPYIWPYSLPLFTQHDVVVCNENAAPPVDTNFPMDYQGLRFVMARGDGRAGEQFFQLAKEKKVELKLLDKAESIISFLLLARADCTIMPRSVFSWYVKQMKQSGEYQKYDRNGVNLVEATTIFRNDGYLGYSDINAEQNFPFKKDFAIKFDIEIYKMKKTGVIQQIVERFIAKDNPQ</sequence>
<feature type="chain" id="PRO_5017735858" description="Solute-binding protein family 3/N-terminal domain-containing protein" evidence="3">
    <location>
        <begin position="21"/>
        <end position="280"/>
    </location>
</feature>
<keyword evidence="6" id="KW-1185">Reference proteome</keyword>
<dbReference type="PANTHER" id="PTHR35936:SF25">
    <property type="entry name" value="ABC TRANSPORTER SUBSTRATE-BINDING PROTEIN"/>
    <property type="match status" value="1"/>
</dbReference>
<evidence type="ECO:0000256" key="2">
    <source>
        <dbReference type="ARBA" id="ARBA00022729"/>
    </source>
</evidence>
<gene>
    <name evidence="5" type="ORF">DXX94_11755</name>
</gene>
<feature type="domain" description="Solute-binding protein family 3/N-terminal" evidence="4">
    <location>
        <begin position="24"/>
        <end position="273"/>
    </location>
</feature>
<keyword evidence="2 3" id="KW-0732">Signal</keyword>
<reference evidence="6" key="1">
    <citation type="submission" date="2018-08" db="EMBL/GenBank/DDBJ databases">
        <title>Thalassotalea euphylliae genome.</title>
        <authorList>
            <person name="Summers S."/>
            <person name="Rice S.A."/>
            <person name="Freckelton M.L."/>
            <person name="Nedved B.T."/>
            <person name="Hadfield M.G."/>
        </authorList>
    </citation>
    <scope>NUCLEOTIDE SEQUENCE [LARGE SCALE GENOMIC DNA]</scope>
    <source>
        <strain evidence="6">H3</strain>
    </source>
</reference>
<evidence type="ECO:0000256" key="1">
    <source>
        <dbReference type="ARBA" id="ARBA00010333"/>
    </source>
</evidence>
<evidence type="ECO:0000256" key="3">
    <source>
        <dbReference type="SAM" id="SignalP"/>
    </source>
</evidence>
<evidence type="ECO:0000259" key="4">
    <source>
        <dbReference type="Pfam" id="PF00497"/>
    </source>
</evidence>
<dbReference type="InterPro" id="IPR001638">
    <property type="entry name" value="Solute-binding_3/MltF_N"/>
</dbReference>
<name>A0A3E0U2X0_9GAMM</name>
<comment type="similarity">
    <text evidence="1">Belongs to the bacterial solute-binding protein 3 family.</text>
</comment>
<proteinExistence type="inferred from homology"/>
<dbReference type="SUPFAM" id="SSF53850">
    <property type="entry name" value="Periplasmic binding protein-like II"/>
    <property type="match status" value="1"/>
</dbReference>
<dbReference type="EMBL" id="QUOT01000001">
    <property type="protein sequence ID" value="REL31331.1"/>
    <property type="molecule type" value="Genomic_DNA"/>
</dbReference>
<dbReference type="RefSeq" id="WP_116016081.1">
    <property type="nucleotide sequence ID" value="NZ_QUOT01000001.1"/>
</dbReference>
<dbReference type="AlphaFoldDB" id="A0A3E0U2X0"/>